<dbReference type="Proteomes" id="UP000230066">
    <property type="component" value="Unassembled WGS sequence"/>
</dbReference>
<comment type="caution">
    <text evidence="3">The sequence shown here is derived from an EMBL/GenBank/DDBJ whole genome shotgun (WGS) entry which is preliminary data.</text>
</comment>
<proteinExistence type="predicted"/>
<dbReference type="AlphaFoldDB" id="A0A4E0S1P6"/>
<keyword evidence="1" id="KW-0175">Coiled coil</keyword>
<dbReference type="PANTHER" id="PTHR21549">
    <property type="entry name" value="MUTATED IN BLADDER CANCER 1"/>
    <property type="match status" value="1"/>
</dbReference>
<sequence length="510" mass="59288">MALNKCFLDDGKRIYEKLCKMRMKTNQFREQAAIIKKNPTGNVDHLQQMIQQIESLLTQYKADECVMAEVLLRDEVPLWQDCLLMERHITGWDNEQDQINEKYLHADAHTRRMKATLRSDITKDLPKEIAAFQLFLDANGGRLGGWTDQEHATFLRLRQRQSGKKLMKNSYNYKNRMIIAETCAQPQAIAVNACTAYNDLQHFSPTTEEEKHQQLCLENDSAEEEPRKDSKQSTTVPLCSFFHEVSVVLGTRNPEEVKQHDLWWEKLQQLETAKRKAIQNWKEKRVGSVAIIWLKFELLSMKCPSSTEHERNTEKPSYKSALLTSAELEAQKAALDRWREEKTKLAKATALAKEKAAFEVQQARLIQLEKRRNELKERVTEYHSKKQTEQTQLARDLAASEDEERLRRREQLSQSAGRIRQRNENLIAEQKAQKQASKMAEAQRLARIEKALEQQKSQVVARRDPDRLTQWTQGWRLRIEAGQEAVQAHVGLPCGLIHSGRGIPEWRRDI</sequence>
<protein>
    <recommendedName>
        <fullName evidence="5">Coiled-coil domain-containing protein</fullName>
    </recommendedName>
</protein>
<evidence type="ECO:0008006" key="5">
    <source>
        <dbReference type="Google" id="ProtNLM"/>
    </source>
</evidence>
<organism evidence="3 4">
    <name type="scientific">Fasciola hepatica</name>
    <name type="common">Liver fluke</name>
    <dbReference type="NCBI Taxonomy" id="6192"/>
    <lineage>
        <taxon>Eukaryota</taxon>
        <taxon>Metazoa</taxon>
        <taxon>Spiralia</taxon>
        <taxon>Lophotrochozoa</taxon>
        <taxon>Platyhelminthes</taxon>
        <taxon>Trematoda</taxon>
        <taxon>Digenea</taxon>
        <taxon>Plagiorchiida</taxon>
        <taxon>Echinostomata</taxon>
        <taxon>Echinostomatoidea</taxon>
        <taxon>Fasciolidae</taxon>
        <taxon>Fasciola</taxon>
    </lineage>
</organism>
<gene>
    <name evidence="3" type="ORF">D915_002595</name>
</gene>
<name>A0A4E0S1P6_FASHE</name>
<dbReference type="PANTHER" id="PTHR21549:SF0">
    <property type="entry name" value="COILED-COIL DOMAIN-CONTAINING PROTEIN 112"/>
    <property type="match status" value="1"/>
</dbReference>
<evidence type="ECO:0000313" key="3">
    <source>
        <dbReference type="EMBL" id="THD26702.1"/>
    </source>
</evidence>
<evidence type="ECO:0000256" key="1">
    <source>
        <dbReference type="ARBA" id="ARBA00023054"/>
    </source>
</evidence>
<dbReference type="EMBL" id="JXXN02000654">
    <property type="protein sequence ID" value="THD26702.1"/>
    <property type="molecule type" value="Genomic_DNA"/>
</dbReference>
<keyword evidence="4" id="KW-1185">Reference proteome</keyword>
<evidence type="ECO:0000256" key="2">
    <source>
        <dbReference type="SAM" id="MobiDB-lite"/>
    </source>
</evidence>
<feature type="region of interest" description="Disordered" evidence="2">
    <location>
        <begin position="211"/>
        <end position="232"/>
    </location>
</feature>
<dbReference type="InterPro" id="IPR039902">
    <property type="entry name" value="CCDC148/CCDC112"/>
</dbReference>
<evidence type="ECO:0000313" key="4">
    <source>
        <dbReference type="Proteomes" id="UP000230066"/>
    </source>
</evidence>
<reference evidence="3" key="1">
    <citation type="submission" date="2019-03" db="EMBL/GenBank/DDBJ databases">
        <title>Improved annotation for the trematode Fasciola hepatica.</title>
        <authorList>
            <person name="Choi Y.-J."/>
            <person name="Martin J."/>
            <person name="Mitreva M."/>
        </authorList>
    </citation>
    <scope>NUCLEOTIDE SEQUENCE [LARGE SCALE GENOMIC DNA]</scope>
</reference>
<feature type="region of interest" description="Disordered" evidence="2">
    <location>
        <begin position="383"/>
        <end position="418"/>
    </location>
</feature>
<accession>A0A4E0S1P6</accession>